<evidence type="ECO:0000313" key="14">
    <source>
        <dbReference type="Proteomes" id="UP000192342"/>
    </source>
</evidence>
<dbReference type="EC" id="3.4.24.70" evidence="8"/>
<keyword evidence="4 9" id="KW-0378">Hydrolase</keyword>
<comment type="catalytic activity">
    <reaction evidence="7">
        <text>Hydrolysis of oligopeptides, with broad specificity. Gly or Ala commonly occur as P1 or P1' residues, but more distant residues are also important, as is shown by the fact that Z-Gly-Pro-Gly-|-Gly-Pro-Ala is cleaved, but not Z-(Gly)(5).</text>
        <dbReference type="EC" id="3.4.24.70"/>
    </reaction>
</comment>
<dbReference type="InterPro" id="IPR024080">
    <property type="entry name" value="Neurolysin/TOP_N"/>
</dbReference>
<evidence type="ECO:0000256" key="10">
    <source>
        <dbReference type="SAM" id="MobiDB-lite"/>
    </source>
</evidence>
<feature type="domain" description="Oligopeptidase A N-terminal" evidence="12">
    <location>
        <begin position="32"/>
        <end position="149"/>
    </location>
</feature>
<dbReference type="InterPro" id="IPR001567">
    <property type="entry name" value="Pept_M3A_M3B_dom"/>
</dbReference>
<evidence type="ECO:0000259" key="11">
    <source>
        <dbReference type="Pfam" id="PF01432"/>
    </source>
</evidence>
<keyword evidence="6 9" id="KW-0482">Metalloprotease</keyword>
<keyword evidence="3 9" id="KW-0479">Metal-binding</keyword>
<sequence>MADAQNPLLDWQGPTPPWDAIQPQHLEPAVDQVIADNRALIEQVTAQTTHDWDNTVRAMEAADNRLHKAFQPGSHLHSVCNTSEWRAAYEACLPKLTAYSSEVGQNAALFAAYRAVSQQDGLDQAQRQLLDHALRDFKLSGVALQDTAKQRYREIQLRLAELTNHFERNLLDATDAWQHHVSDEAELAGLPDSARRMAAGKAREKNLEGWLFGLDFPSFDAVITYADNRDWRETVYRAYSTRASDQGEAAGHDPSKDNAPLMREILALRAEEAELLSFANYAELSLASKMAESPAQVESFLLDMAAKARPAAQRELARLSAFAQELGGPSELQPWDIAYYSEKLKTRLFGLEDEALKPYFALPNVLEGMFSAAQKLFRVSFQEQDLAVWHPHVRAFEVRNEAGELIAWFYLDPYAREQKRGGAWMNDMAGRMRTSDGTQLPIATLTCNSAPPSDGRPALLTHDDAVTLFHEFGHGLQHMLTQVDHLGVAGINGVPWDAVELPSQFMENWCWEAESLREFAHHYETGEPIPVDWIDQIRASRTFHAGLGAIRQIEFALFDLRLHNRRDEVDVQALLQSVREQVAVLQPPAWNRFANSFSHIFAGGYAAGYYSYKWAEVLAADAFEAFRENGIFDPATGLRFRQCILETGGSEDAMALFKRFRGREPSVDALLRQDGLLEASAS</sequence>
<dbReference type="PANTHER" id="PTHR43660:SF1">
    <property type="entry name" value="DIPEPTIDYL CARBOXYPEPTIDASE"/>
    <property type="match status" value="1"/>
</dbReference>
<evidence type="ECO:0000313" key="13">
    <source>
        <dbReference type="EMBL" id="ORE85435.1"/>
    </source>
</evidence>
<evidence type="ECO:0000256" key="6">
    <source>
        <dbReference type="ARBA" id="ARBA00023049"/>
    </source>
</evidence>
<dbReference type="GO" id="GO:0005829">
    <property type="term" value="C:cytosol"/>
    <property type="evidence" value="ECO:0007669"/>
    <property type="project" value="TreeGrafter"/>
</dbReference>
<feature type="region of interest" description="Disordered" evidence="10">
    <location>
        <begin position="1"/>
        <end position="20"/>
    </location>
</feature>
<dbReference type="GO" id="GO:0046872">
    <property type="term" value="F:metal ion binding"/>
    <property type="evidence" value="ECO:0007669"/>
    <property type="project" value="UniProtKB-UniRule"/>
</dbReference>
<dbReference type="Pfam" id="PF01432">
    <property type="entry name" value="Peptidase_M3"/>
    <property type="match status" value="1"/>
</dbReference>
<gene>
    <name evidence="13" type="ORF">ATO7_14473</name>
</gene>
<dbReference type="PANTHER" id="PTHR43660">
    <property type="entry name" value="DIPEPTIDYL CARBOXYPEPTIDASE"/>
    <property type="match status" value="1"/>
</dbReference>
<evidence type="ECO:0000256" key="8">
    <source>
        <dbReference type="ARBA" id="ARBA00026100"/>
    </source>
</evidence>
<dbReference type="STRING" id="1317117.ATO7_14473"/>
<evidence type="ECO:0000256" key="7">
    <source>
        <dbReference type="ARBA" id="ARBA00024603"/>
    </source>
</evidence>
<protein>
    <recommendedName>
        <fullName evidence="8">oligopeptidase A</fullName>
        <ecNumber evidence="8">3.4.24.70</ecNumber>
    </recommendedName>
</protein>
<comment type="similarity">
    <text evidence="1 9">Belongs to the peptidase M3 family.</text>
</comment>
<dbReference type="OrthoDB" id="9773538at2"/>
<feature type="domain" description="Peptidase M3A/M3B catalytic" evidence="11">
    <location>
        <begin position="223"/>
        <end position="673"/>
    </location>
</feature>
<dbReference type="AlphaFoldDB" id="A0A1Y1SAH0"/>
<dbReference type="InterPro" id="IPR045090">
    <property type="entry name" value="Pept_M3A_M3B"/>
</dbReference>
<dbReference type="InterPro" id="IPR045666">
    <property type="entry name" value="OpdA_N"/>
</dbReference>
<dbReference type="GO" id="GO:0006508">
    <property type="term" value="P:proteolysis"/>
    <property type="evidence" value="ECO:0007669"/>
    <property type="project" value="UniProtKB-KW"/>
</dbReference>
<dbReference type="GO" id="GO:0004180">
    <property type="term" value="F:carboxypeptidase activity"/>
    <property type="evidence" value="ECO:0007669"/>
    <property type="project" value="TreeGrafter"/>
</dbReference>
<dbReference type="Gene3D" id="1.10.1370.10">
    <property type="entry name" value="Neurolysin, domain 3"/>
    <property type="match status" value="1"/>
</dbReference>
<keyword evidence="5 9" id="KW-0862">Zinc</keyword>
<dbReference type="InterPro" id="IPR024079">
    <property type="entry name" value="MetalloPept_cat_dom_sf"/>
</dbReference>
<dbReference type="Gene3D" id="1.20.1050.40">
    <property type="entry name" value="Endopeptidase. Chain P, domain 1"/>
    <property type="match status" value="1"/>
</dbReference>
<dbReference type="Gene3D" id="3.40.390.10">
    <property type="entry name" value="Collagenase (Catalytic Domain)"/>
    <property type="match status" value="1"/>
</dbReference>
<dbReference type="RefSeq" id="WP_083563024.1">
    <property type="nucleotide sequence ID" value="NZ_AQQV01000004.1"/>
</dbReference>
<dbReference type="FunFam" id="3.40.390.10:FF:000009">
    <property type="entry name" value="Oligopeptidase A"/>
    <property type="match status" value="1"/>
</dbReference>
<dbReference type="Proteomes" id="UP000192342">
    <property type="component" value="Unassembled WGS sequence"/>
</dbReference>
<name>A0A1Y1SAH0_9GAMM</name>
<accession>A0A1Y1SAH0</accession>
<reference evidence="13 14" key="1">
    <citation type="submission" date="2013-04" db="EMBL/GenBank/DDBJ databases">
        <title>Oceanococcus atlanticus 22II-S10r2 Genome Sequencing.</title>
        <authorList>
            <person name="Lai Q."/>
            <person name="Li G."/>
            <person name="Shao Z."/>
        </authorList>
    </citation>
    <scope>NUCLEOTIDE SEQUENCE [LARGE SCALE GENOMIC DNA]</scope>
    <source>
        <strain evidence="13 14">22II-S10r2</strain>
    </source>
</reference>
<dbReference type="InterPro" id="IPR024077">
    <property type="entry name" value="Neurolysin/TOP_dom2"/>
</dbReference>
<evidence type="ECO:0000256" key="2">
    <source>
        <dbReference type="ARBA" id="ARBA00022670"/>
    </source>
</evidence>
<evidence type="ECO:0000256" key="4">
    <source>
        <dbReference type="ARBA" id="ARBA00022801"/>
    </source>
</evidence>
<evidence type="ECO:0000256" key="9">
    <source>
        <dbReference type="RuleBase" id="RU003435"/>
    </source>
</evidence>
<dbReference type="CDD" id="cd06456">
    <property type="entry name" value="M3A_DCP"/>
    <property type="match status" value="1"/>
</dbReference>
<evidence type="ECO:0000256" key="5">
    <source>
        <dbReference type="ARBA" id="ARBA00022833"/>
    </source>
</evidence>
<dbReference type="InterPro" id="IPR034005">
    <property type="entry name" value="M3A_DCP"/>
</dbReference>
<dbReference type="GO" id="GO:0004222">
    <property type="term" value="F:metalloendopeptidase activity"/>
    <property type="evidence" value="ECO:0007669"/>
    <property type="project" value="UniProtKB-EC"/>
</dbReference>
<dbReference type="SUPFAM" id="SSF55486">
    <property type="entry name" value="Metalloproteases ('zincins'), catalytic domain"/>
    <property type="match status" value="1"/>
</dbReference>
<comment type="caution">
    <text evidence="13">The sequence shown here is derived from an EMBL/GenBank/DDBJ whole genome shotgun (WGS) entry which is preliminary data.</text>
</comment>
<organism evidence="13 14">
    <name type="scientific">Oceanococcus atlanticus</name>
    <dbReference type="NCBI Taxonomy" id="1317117"/>
    <lineage>
        <taxon>Bacteria</taxon>
        <taxon>Pseudomonadati</taxon>
        <taxon>Pseudomonadota</taxon>
        <taxon>Gammaproteobacteria</taxon>
        <taxon>Chromatiales</taxon>
        <taxon>Oceanococcaceae</taxon>
        <taxon>Oceanococcus</taxon>
    </lineage>
</organism>
<evidence type="ECO:0000256" key="3">
    <source>
        <dbReference type="ARBA" id="ARBA00022723"/>
    </source>
</evidence>
<evidence type="ECO:0000259" key="12">
    <source>
        <dbReference type="Pfam" id="PF19310"/>
    </source>
</evidence>
<keyword evidence="14" id="KW-1185">Reference proteome</keyword>
<keyword evidence="2 9" id="KW-0645">Protease</keyword>
<comment type="cofactor">
    <cofactor evidence="9">
        <name>Zn(2+)</name>
        <dbReference type="ChEBI" id="CHEBI:29105"/>
    </cofactor>
    <text evidence="9">Binds 1 zinc ion.</text>
</comment>
<proteinExistence type="inferred from homology"/>
<dbReference type="EMBL" id="AQQV01000004">
    <property type="protein sequence ID" value="ORE85435.1"/>
    <property type="molecule type" value="Genomic_DNA"/>
</dbReference>
<evidence type="ECO:0000256" key="1">
    <source>
        <dbReference type="ARBA" id="ARBA00006040"/>
    </source>
</evidence>
<dbReference type="Pfam" id="PF19310">
    <property type="entry name" value="TOP_N"/>
    <property type="match status" value="1"/>
</dbReference>